<dbReference type="EMBL" id="JABXBU010000001">
    <property type="protein sequence ID" value="KAF8796208.1"/>
    <property type="molecule type" value="Genomic_DNA"/>
</dbReference>
<comment type="caution">
    <text evidence="3">The sequence shown here is derived from an EMBL/GenBank/DDBJ whole genome shotgun (WGS) entry which is preliminary data.</text>
</comment>
<reference evidence="3" key="2">
    <citation type="submission" date="2020-06" db="EMBL/GenBank/DDBJ databases">
        <authorList>
            <person name="Sheffer M."/>
        </authorList>
    </citation>
    <scope>NUCLEOTIDE SEQUENCE</scope>
</reference>
<organism evidence="3 4">
    <name type="scientific">Argiope bruennichi</name>
    <name type="common">Wasp spider</name>
    <name type="synonym">Aranea bruennichi</name>
    <dbReference type="NCBI Taxonomy" id="94029"/>
    <lineage>
        <taxon>Eukaryota</taxon>
        <taxon>Metazoa</taxon>
        <taxon>Ecdysozoa</taxon>
        <taxon>Arthropoda</taxon>
        <taxon>Chelicerata</taxon>
        <taxon>Arachnida</taxon>
        <taxon>Araneae</taxon>
        <taxon>Araneomorphae</taxon>
        <taxon>Entelegynae</taxon>
        <taxon>Araneoidea</taxon>
        <taxon>Araneidae</taxon>
        <taxon>Argiope</taxon>
    </lineage>
</organism>
<accession>A0A8T0G180</accession>
<protein>
    <submittedName>
        <fullName evidence="3">Calcium-activated chloride channel regulator like protein</fullName>
    </submittedName>
</protein>
<reference evidence="3" key="1">
    <citation type="journal article" date="2020" name="bioRxiv">
        <title>Chromosome-level reference genome of the European wasp spider Argiope bruennichi: a resource for studies on range expansion and evolutionary adaptation.</title>
        <authorList>
            <person name="Sheffer M.M."/>
            <person name="Hoppe A."/>
            <person name="Krehenwinkel H."/>
            <person name="Uhl G."/>
            <person name="Kuss A.W."/>
            <person name="Jensen L."/>
            <person name="Jensen C."/>
            <person name="Gillespie R.G."/>
            <person name="Hoff K.J."/>
            <person name="Prost S."/>
        </authorList>
    </citation>
    <scope>NUCLEOTIDE SEQUENCE</scope>
</reference>
<keyword evidence="2" id="KW-0472">Membrane</keyword>
<sequence length="968" mass="108098">MTLASHNHIHFGECTKTGLQHRNTKGVARQFVQHWSIYRYGVFEEKTIIQDSCYLSGKSWTPVGCYNIKPQSEPTFEEGLPICSLPSDFFETSELKSSLMSDANSSKALDFCDGFSFPHNPAMPTFHNTLCKGRTVWSVIENSPDFKYGMNLPLKTNNPPKSPVFKCFKEVSVHVTLAIQTNTIELIPFKVMKQMRAVLYEFLGNMVPENSKVTLVTFSDKEDSSAPFDIDIKNSKKLNQQLLSHVKVTRIINNTCLSCGFQKALNITQYSSFSSPIVVVIAWKSAVVDENPSMLINSIKEFSPSARLHLILVEDTTTKEIPTDIIQAIRSQNGLIYFLPQELVFRASKLLGILAAVVKNPMEVEDRIVVVHEKQYLDISQNFVDSFTIPSGKFYKMLYIMYCSNNDKSVIQSGNSECTSLSELSDTDETFKCGELWNFNDKKEKKIWEYPFSYSESPTPLHCSSIAMLLSSPSKDSFTLKGWLSEYVIKVPRNALTIYIEIVGSSKHKFNVTAQISGPGLTSPALLELRDNGNGDPDTKAGDGIYSRYFTKFSEKGIYIVTASAEHLVNNADSFFVGEKRNQGGKLVQSKTIGFFYVSDTIPKLDTLPPNRVADLRVVSINHDNRTAVLQWTAPGGDYDEGKAAAYEIKYSRHPSSLSDLYFNEDESFPLQPINAIKPNITGDKESVTFRFPHSCNRAVCYVALRAIDENNNIGDISNIIQIYFNQTEEEIAIKPTDPTKLASSDPTSPDIGNITNDITDETAVSTDVSEITSISNDNSTILPPMSNDDFFDKKTIIILSSSGGILLLIIIINIIICCCCIKKIKRSSKPKKLSRKDSLRPPYNLNIAYQEDDRNSSSNSDNFIAVSMNSLADPNNYTVPEARTKPSHRKYSYHTDKSLQNKAQKDSELGFKIVQTQPAYATSSLSRYGARSREPDTESETEFKSAIPQPQAPPGVKDAQVYPLGVV</sequence>
<keyword evidence="4" id="KW-1185">Reference proteome</keyword>
<feature type="region of interest" description="Disordered" evidence="1">
    <location>
        <begin position="876"/>
        <end position="905"/>
    </location>
</feature>
<gene>
    <name evidence="3" type="ORF">HNY73_000618</name>
</gene>
<keyword evidence="2" id="KW-1133">Transmembrane helix</keyword>
<dbReference type="AlphaFoldDB" id="A0A8T0G180"/>
<evidence type="ECO:0000313" key="4">
    <source>
        <dbReference type="Proteomes" id="UP000807504"/>
    </source>
</evidence>
<evidence type="ECO:0000313" key="3">
    <source>
        <dbReference type="EMBL" id="KAF8796208.1"/>
    </source>
</evidence>
<feature type="region of interest" description="Disordered" evidence="1">
    <location>
        <begin position="921"/>
        <end position="968"/>
    </location>
</feature>
<feature type="transmembrane region" description="Helical" evidence="2">
    <location>
        <begin position="797"/>
        <end position="822"/>
    </location>
</feature>
<proteinExistence type="predicted"/>
<dbReference type="Proteomes" id="UP000807504">
    <property type="component" value="Unassembled WGS sequence"/>
</dbReference>
<feature type="region of interest" description="Disordered" evidence="1">
    <location>
        <begin position="738"/>
        <end position="757"/>
    </location>
</feature>
<name>A0A8T0G180_ARGBR</name>
<feature type="compositionally biased region" description="Basic and acidic residues" evidence="1">
    <location>
        <begin position="894"/>
        <end position="905"/>
    </location>
</feature>
<evidence type="ECO:0000256" key="1">
    <source>
        <dbReference type="SAM" id="MobiDB-lite"/>
    </source>
</evidence>
<keyword evidence="2" id="KW-0812">Transmembrane</keyword>
<dbReference type="NCBIfam" id="NF041940">
    <property type="entry name" value="choice_anch_X"/>
    <property type="match status" value="1"/>
</dbReference>
<evidence type="ECO:0000256" key="2">
    <source>
        <dbReference type="SAM" id="Phobius"/>
    </source>
</evidence>